<dbReference type="AlphaFoldDB" id="A0A3P1T1U1"/>
<keyword evidence="3" id="KW-0547">Nucleotide-binding</keyword>
<dbReference type="Pfam" id="PF00005">
    <property type="entry name" value="ABC_tran"/>
    <property type="match status" value="1"/>
</dbReference>
<dbReference type="InterPro" id="IPR017871">
    <property type="entry name" value="ABC_transporter-like_CS"/>
</dbReference>
<reference evidence="6 7" key="1">
    <citation type="submission" date="2018-11" db="EMBL/GenBank/DDBJ databases">
        <title>Genomes From Bacteria Associated with the Canine Oral Cavity: a Test Case for Automated Genome-Based Taxonomic Assignment.</title>
        <authorList>
            <person name="Coil D.A."/>
            <person name="Jospin G."/>
            <person name="Darling A.E."/>
            <person name="Wallis C."/>
            <person name="Davis I.J."/>
            <person name="Harris S."/>
            <person name="Eisen J.A."/>
            <person name="Holcombe L.J."/>
            <person name="O'Flynn C."/>
        </authorList>
    </citation>
    <scope>NUCLEOTIDE SEQUENCE [LARGE SCALE GENOMIC DNA]</scope>
    <source>
        <strain evidence="6 7">OH887_COT-365</strain>
    </source>
</reference>
<evidence type="ECO:0000259" key="5">
    <source>
        <dbReference type="PROSITE" id="PS50893"/>
    </source>
</evidence>
<accession>A0A3P1T1U1</accession>
<dbReference type="Proteomes" id="UP000280819">
    <property type="component" value="Unassembled WGS sequence"/>
</dbReference>
<dbReference type="InterPro" id="IPR003593">
    <property type="entry name" value="AAA+_ATPase"/>
</dbReference>
<proteinExistence type="inferred from homology"/>
<comment type="similarity">
    <text evidence="1">Belongs to the ABC transporter superfamily.</text>
</comment>
<dbReference type="PROSITE" id="PS00211">
    <property type="entry name" value="ABC_TRANSPORTER_1"/>
    <property type="match status" value="1"/>
</dbReference>
<protein>
    <submittedName>
        <fullName evidence="6">ATP-binding cassette domain-containing protein</fullName>
    </submittedName>
</protein>
<dbReference type="GO" id="GO:0016887">
    <property type="term" value="F:ATP hydrolysis activity"/>
    <property type="evidence" value="ECO:0007669"/>
    <property type="project" value="InterPro"/>
</dbReference>
<gene>
    <name evidence="6" type="ORF">EII34_14405</name>
</gene>
<organism evidence="6 7">
    <name type="scientific">Arachnia propionica</name>
    <dbReference type="NCBI Taxonomy" id="1750"/>
    <lineage>
        <taxon>Bacteria</taxon>
        <taxon>Bacillati</taxon>
        <taxon>Actinomycetota</taxon>
        <taxon>Actinomycetes</taxon>
        <taxon>Propionibacteriales</taxon>
        <taxon>Propionibacteriaceae</taxon>
        <taxon>Arachnia</taxon>
    </lineage>
</organism>
<dbReference type="GO" id="GO:0005524">
    <property type="term" value="F:ATP binding"/>
    <property type="evidence" value="ECO:0007669"/>
    <property type="project" value="UniProtKB-KW"/>
</dbReference>
<evidence type="ECO:0000256" key="2">
    <source>
        <dbReference type="ARBA" id="ARBA00022448"/>
    </source>
</evidence>
<dbReference type="InterPro" id="IPR027417">
    <property type="entry name" value="P-loop_NTPase"/>
</dbReference>
<dbReference type="Gene3D" id="3.40.50.300">
    <property type="entry name" value="P-loop containing nucleotide triphosphate hydrolases"/>
    <property type="match status" value="1"/>
</dbReference>
<evidence type="ECO:0000256" key="3">
    <source>
        <dbReference type="ARBA" id="ARBA00022741"/>
    </source>
</evidence>
<dbReference type="PANTHER" id="PTHR43335:SF2">
    <property type="entry name" value="ABC TRANSPORTER, ATP-BINDING PROTEIN"/>
    <property type="match status" value="1"/>
</dbReference>
<evidence type="ECO:0000313" key="7">
    <source>
        <dbReference type="Proteomes" id="UP000280819"/>
    </source>
</evidence>
<sequence length="251" mass="26921">MSGVADAAVRLHGVSHSYGARDALHGISTTFRVGVTGLLGPNGAGKTTLMKLVATAHPLQRGEITVGDVRLGRETVDQVRSRIGYLPQQFTVMGWASVRQNVEYAAWAHGMGKRDIPDAVADALELVGLADRAASRARSLSGGMRQRLGLACALVHRPSILILDEPTVGLDPRHRQGLRQIVSQAGEHAVVIVSTHLIEDLATSAHTVVVVDQGEIKFDDSMTAFRELGGNIHGEPELEAAYFAVLERRES</sequence>
<dbReference type="PROSITE" id="PS50893">
    <property type="entry name" value="ABC_TRANSPORTER_2"/>
    <property type="match status" value="1"/>
</dbReference>
<keyword evidence="4 6" id="KW-0067">ATP-binding</keyword>
<dbReference type="RefSeq" id="WP_124845872.1">
    <property type="nucleotide sequence ID" value="NZ_RQZG01000021.1"/>
</dbReference>
<dbReference type="PANTHER" id="PTHR43335">
    <property type="entry name" value="ABC TRANSPORTER, ATP-BINDING PROTEIN"/>
    <property type="match status" value="1"/>
</dbReference>
<keyword evidence="2" id="KW-0813">Transport</keyword>
<comment type="caution">
    <text evidence="6">The sequence shown here is derived from an EMBL/GenBank/DDBJ whole genome shotgun (WGS) entry which is preliminary data.</text>
</comment>
<dbReference type="InterPro" id="IPR003439">
    <property type="entry name" value="ABC_transporter-like_ATP-bd"/>
</dbReference>
<dbReference type="SUPFAM" id="SSF52540">
    <property type="entry name" value="P-loop containing nucleoside triphosphate hydrolases"/>
    <property type="match status" value="1"/>
</dbReference>
<feature type="domain" description="ABC transporter" evidence="5">
    <location>
        <begin position="9"/>
        <end position="238"/>
    </location>
</feature>
<name>A0A3P1T1U1_9ACTN</name>
<evidence type="ECO:0000256" key="4">
    <source>
        <dbReference type="ARBA" id="ARBA00022840"/>
    </source>
</evidence>
<dbReference type="EMBL" id="RQZG01000021">
    <property type="protein sequence ID" value="RRD03380.1"/>
    <property type="molecule type" value="Genomic_DNA"/>
</dbReference>
<dbReference type="SMART" id="SM00382">
    <property type="entry name" value="AAA"/>
    <property type="match status" value="1"/>
</dbReference>
<evidence type="ECO:0000313" key="6">
    <source>
        <dbReference type="EMBL" id="RRD03380.1"/>
    </source>
</evidence>
<evidence type="ECO:0000256" key="1">
    <source>
        <dbReference type="ARBA" id="ARBA00005417"/>
    </source>
</evidence>
<dbReference type="OrthoDB" id="9804819at2"/>